<dbReference type="Pfam" id="PF04333">
    <property type="entry name" value="MlaA"/>
    <property type="match status" value="1"/>
</dbReference>
<evidence type="ECO:0000313" key="5">
    <source>
        <dbReference type="Proteomes" id="UP000651977"/>
    </source>
</evidence>
<evidence type="ECO:0000313" key="4">
    <source>
        <dbReference type="EMBL" id="GGA98754.1"/>
    </source>
</evidence>
<dbReference type="PANTHER" id="PTHR30035:SF3">
    <property type="entry name" value="INTERMEMBRANE PHOSPHOLIPID TRANSPORT SYSTEM LIPOPROTEIN MLAA"/>
    <property type="match status" value="1"/>
</dbReference>
<keyword evidence="2 3" id="KW-0732">Signal</keyword>
<dbReference type="PRINTS" id="PR01805">
    <property type="entry name" value="VACJLIPOPROT"/>
</dbReference>
<dbReference type="PANTHER" id="PTHR30035">
    <property type="entry name" value="LIPOPROTEIN VACJ-RELATED"/>
    <property type="match status" value="1"/>
</dbReference>
<dbReference type="Proteomes" id="UP000651977">
    <property type="component" value="Unassembled WGS sequence"/>
</dbReference>
<name>A0ABQ1HY97_9ALTE</name>
<reference evidence="5" key="1">
    <citation type="journal article" date="2019" name="Int. J. Syst. Evol. Microbiol.">
        <title>The Global Catalogue of Microorganisms (GCM) 10K type strain sequencing project: providing services to taxonomists for standard genome sequencing and annotation.</title>
        <authorList>
            <consortium name="The Broad Institute Genomics Platform"/>
            <consortium name="The Broad Institute Genome Sequencing Center for Infectious Disease"/>
            <person name="Wu L."/>
            <person name="Ma J."/>
        </authorList>
    </citation>
    <scope>NUCLEOTIDE SEQUENCE [LARGE SCALE GENOMIC DNA]</scope>
    <source>
        <strain evidence="5">CGMCC 1.10131</strain>
    </source>
</reference>
<dbReference type="RefSeq" id="WP_157051646.1">
    <property type="nucleotide sequence ID" value="NZ_BMDY01000004.1"/>
</dbReference>
<evidence type="ECO:0000256" key="1">
    <source>
        <dbReference type="ARBA" id="ARBA00010634"/>
    </source>
</evidence>
<gene>
    <name evidence="4" type="primary">mlaA</name>
    <name evidence="4" type="ORF">GCM10007414_09710</name>
</gene>
<comment type="caution">
    <text evidence="4">The sequence shown here is derived from an EMBL/GenBank/DDBJ whole genome shotgun (WGS) entry which is preliminary data.</text>
</comment>
<comment type="similarity">
    <text evidence="1">Belongs to the MlaA family.</text>
</comment>
<proteinExistence type="inferred from homology"/>
<evidence type="ECO:0000256" key="3">
    <source>
        <dbReference type="SAM" id="SignalP"/>
    </source>
</evidence>
<sequence length="257" mass="29285">MRNIVTACMVFAAIISTAFSTTATAQEAEAQSYQNITDPFEGFNRRMWNFNYHYLDKPIYRPATHGYAKYVPFGLREALNNVIRNLEEPASFANHLLQGKVERASNNLLRFVFNSSFGLFGIFDLMGKSGVQRDIEEFGDVLGFYGVPEGPYIMLPVLGPSTVRKEVGDWVDAFASPLNNLSFAEQVVKWGLDGLYKRSSVIEQEPLLDNSLDSYTFIKEAYMQYRLYRFYNGKPPTQSQDDIDSALEDYLDEIEAY</sequence>
<organism evidence="4 5">
    <name type="scientific">Agarivorans gilvus</name>
    <dbReference type="NCBI Taxonomy" id="680279"/>
    <lineage>
        <taxon>Bacteria</taxon>
        <taxon>Pseudomonadati</taxon>
        <taxon>Pseudomonadota</taxon>
        <taxon>Gammaproteobacteria</taxon>
        <taxon>Alteromonadales</taxon>
        <taxon>Alteromonadaceae</taxon>
        <taxon>Agarivorans</taxon>
    </lineage>
</organism>
<keyword evidence="5" id="KW-1185">Reference proteome</keyword>
<protein>
    <submittedName>
        <fullName evidence="4">ABC transporter</fullName>
    </submittedName>
</protein>
<feature type="signal peptide" evidence="3">
    <location>
        <begin position="1"/>
        <end position="25"/>
    </location>
</feature>
<evidence type="ECO:0000256" key="2">
    <source>
        <dbReference type="ARBA" id="ARBA00022729"/>
    </source>
</evidence>
<accession>A0ABQ1HY97</accession>
<dbReference type="EMBL" id="BMDY01000004">
    <property type="protein sequence ID" value="GGA98754.1"/>
    <property type="molecule type" value="Genomic_DNA"/>
</dbReference>
<feature type="chain" id="PRO_5045912345" evidence="3">
    <location>
        <begin position="26"/>
        <end position="257"/>
    </location>
</feature>
<dbReference type="InterPro" id="IPR007428">
    <property type="entry name" value="MlaA"/>
</dbReference>